<comment type="caution">
    <text evidence="1">The sequence shown here is derived from an EMBL/GenBank/DDBJ whole genome shotgun (WGS) entry which is preliminary data.</text>
</comment>
<dbReference type="EMBL" id="BSXG01000031">
    <property type="protein sequence ID" value="GME26839.1"/>
    <property type="molecule type" value="Genomic_DNA"/>
</dbReference>
<keyword evidence="2" id="KW-1185">Reference proteome</keyword>
<gene>
    <name evidence="1" type="primary">g12638</name>
    <name evidence="1" type="ORF">NpPPO83_00012638</name>
</gene>
<organism evidence="1 2">
    <name type="scientific">Neofusicoccum parvum</name>
    <dbReference type="NCBI Taxonomy" id="310453"/>
    <lineage>
        <taxon>Eukaryota</taxon>
        <taxon>Fungi</taxon>
        <taxon>Dikarya</taxon>
        <taxon>Ascomycota</taxon>
        <taxon>Pezizomycotina</taxon>
        <taxon>Dothideomycetes</taxon>
        <taxon>Dothideomycetes incertae sedis</taxon>
        <taxon>Botryosphaeriales</taxon>
        <taxon>Botryosphaeriaceae</taxon>
        <taxon>Neofusicoccum</taxon>
    </lineage>
</organism>
<protein>
    <submittedName>
        <fullName evidence="1">Ribosomal protein S25 mitochondrial</fullName>
    </submittedName>
</protein>
<keyword evidence="1" id="KW-0687">Ribonucleoprotein</keyword>
<accession>A0ACB5S228</accession>
<keyword evidence="1" id="KW-0689">Ribosomal protein</keyword>
<proteinExistence type="predicted"/>
<name>A0ACB5S228_9PEZI</name>
<evidence type="ECO:0000313" key="1">
    <source>
        <dbReference type="EMBL" id="GME26839.1"/>
    </source>
</evidence>
<reference evidence="1" key="1">
    <citation type="submission" date="2024-09" db="EMBL/GenBank/DDBJ databases">
        <title>Draft Genome Sequences of Neofusicoccum parvum.</title>
        <authorList>
            <person name="Ashida A."/>
            <person name="Camagna M."/>
            <person name="Tanaka A."/>
            <person name="Takemoto D."/>
        </authorList>
    </citation>
    <scope>NUCLEOTIDE SEQUENCE</scope>
    <source>
        <strain evidence="1">PPO83</strain>
    </source>
</reference>
<dbReference type="Proteomes" id="UP001165186">
    <property type="component" value="Unassembled WGS sequence"/>
</dbReference>
<sequence length="265" mass="30466">MGRHNFAAARVHRAATQLLEAKRMKAPPPWYDIVADVPPSQQLVRPLQRTYPRKVAQRNIRKPSRMFQPERLVYAEDKLRGDFFKDHPWELARPRIILEDSGADSKKWDWSKIVQPGKKLDGESVVQRQRWLMIHAKKRKAEAYDQARKEFYEYRHREDLERRIAKEEAQAVGAYFGKGPLEVGMELEDAAFEEWKVWALKEIELQRQQQAAMYSGIETSSSPGDADPATLAAVEELSDSIPATATGQEARGVFHVLNLKSTEIT</sequence>
<evidence type="ECO:0000313" key="2">
    <source>
        <dbReference type="Proteomes" id="UP001165186"/>
    </source>
</evidence>